<organism evidence="3 4">
    <name type="scientific">Acinetobacter equi</name>
    <dbReference type="NCBI Taxonomy" id="1324350"/>
    <lineage>
        <taxon>Bacteria</taxon>
        <taxon>Pseudomonadati</taxon>
        <taxon>Pseudomonadota</taxon>
        <taxon>Gammaproteobacteria</taxon>
        <taxon>Moraxellales</taxon>
        <taxon>Moraxellaceae</taxon>
        <taxon>Acinetobacter</taxon>
    </lineage>
</organism>
<dbReference type="Proteomes" id="UP000064939">
    <property type="component" value="Chromosome"/>
</dbReference>
<dbReference type="SUPFAM" id="SSF51126">
    <property type="entry name" value="Pectin lyase-like"/>
    <property type="match status" value="1"/>
</dbReference>
<dbReference type="InterPro" id="IPR008638">
    <property type="entry name" value="FhaB/CdiA-like_TPS"/>
</dbReference>
<feature type="chain" id="PRO_5006039854" description="Filamentous haemagglutinin FhaB/tRNA nuclease CdiA-like TPS domain-containing protein" evidence="1">
    <location>
        <begin position="28"/>
        <end position="740"/>
    </location>
</feature>
<dbReference type="EMBL" id="CP012808">
    <property type="protein sequence ID" value="ALH96278.1"/>
    <property type="molecule type" value="Genomic_DNA"/>
</dbReference>
<evidence type="ECO:0000313" key="4">
    <source>
        <dbReference type="Proteomes" id="UP000064939"/>
    </source>
</evidence>
<dbReference type="Gene3D" id="2.160.20.10">
    <property type="entry name" value="Single-stranded right-handed beta-helix, Pectin lyase-like"/>
    <property type="match status" value="1"/>
</dbReference>
<dbReference type="NCBIfam" id="TIGR01901">
    <property type="entry name" value="adhes_NPXG"/>
    <property type="match status" value="1"/>
</dbReference>
<dbReference type="InterPro" id="IPR011050">
    <property type="entry name" value="Pectin_lyase_fold/virulence"/>
</dbReference>
<feature type="signal peptide" evidence="1">
    <location>
        <begin position="1"/>
        <end position="27"/>
    </location>
</feature>
<dbReference type="NCBIfam" id="TIGR01731">
    <property type="entry name" value="fil_hemag_20aa"/>
    <property type="match status" value="5"/>
</dbReference>
<dbReference type="STRING" id="1324350.AOY20_12435"/>
<dbReference type="AlphaFoldDB" id="A0A0N9W501"/>
<dbReference type="RefSeq" id="WP_054582161.1">
    <property type="nucleotide sequence ID" value="NZ_CP012808.1"/>
</dbReference>
<name>A0A0N9W501_9GAMM</name>
<protein>
    <recommendedName>
        <fullName evidence="2">Filamentous haemagglutinin FhaB/tRNA nuclease CdiA-like TPS domain-containing protein</fullName>
    </recommendedName>
</protein>
<keyword evidence="1" id="KW-0732">Signal</keyword>
<dbReference type="Pfam" id="PF05860">
    <property type="entry name" value="TPS"/>
    <property type="match status" value="1"/>
</dbReference>
<accession>A0A0N9W501</accession>
<evidence type="ECO:0000259" key="2">
    <source>
        <dbReference type="SMART" id="SM00912"/>
    </source>
</evidence>
<sequence length="740" mass="77355">MFNKKQIMKLNPLTVSILFALPMTAQAANIQMVNGSNIASTNGVPVININQANSNGISHNIYDRLNVGREGVIFNNSQNGANTVLAGQIAGNANLASGTASVILNEVTSRNASTLNGMMEVAGDKAQLIIANPNGITCNDCGFINSESVTLTTGTPDLVNGELKGYSVNGGKITTNGLTSDSPTAILARSIVVNGEIHADQQLDLIAGNNYVDTNNNVTGTVRSSGSRNTYSIDVAKLGGMYSDKINLVSTESGVGVRNQGNIVGQVGGIKIDANGRLLNNNAKITSTGDLVINTNGSVENKSGYIAGVNAVEINTNRHELVNSGQGTNVGIQGGEVVLTTGKLNNHKGQIQGDNISSDSTSLHNHNGVINSRLDLDITSTGTIENISGLLRAAHGGVYIVATNSTLKNKKTDSIPEGSEGIVAGKGGISIDVNHLDNQHGYMQTIGDVGITSTGSFHNSHGNVYADGNIDIQAKLLSNSYSNIVAGNKININLDGNLTNKNSLINGDQGIIINAHTLHNEKGQIIADNAAINIDLTHDLHNDHGLIRSGNTNELVPNVGNRADTVTGATTIKAGHKISNNYGTIYSTGDMSLDSDYLHMSGSGSTIKGNAKGFIVADGALDINVRKGDVHNHGWIVGKEKLTMNVNGYLKNYNTIYSEQDIDITTGKAIYNSASILSGRSLSLTSGSYIKNGSTIYSDGTTNIDATYINNTSRSSILGGGEGLELNNTDLRGNGLVFGL</sequence>
<evidence type="ECO:0000313" key="3">
    <source>
        <dbReference type="EMBL" id="ALH96278.1"/>
    </source>
</evidence>
<dbReference type="InterPro" id="IPR010069">
    <property type="entry name" value="CdiA_FHA1_rpt"/>
</dbReference>
<dbReference type="SMART" id="SM00912">
    <property type="entry name" value="Haemagg_act"/>
    <property type="match status" value="1"/>
</dbReference>
<gene>
    <name evidence="3" type="ORF">AOY20_12435</name>
</gene>
<evidence type="ECO:0000256" key="1">
    <source>
        <dbReference type="SAM" id="SignalP"/>
    </source>
</evidence>
<dbReference type="KEGG" id="aei:AOY20_12435"/>
<dbReference type="InterPro" id="IPR012334">
    <property type="entry name" value="Pectin_lyas_fold"/>
</dbReference>
<reference evidence="3 4" key="1">
    <citation type="journal article" date="2015" name="Int. J. Syst. Evol. Microbiol.">
        <title>Acinetobacter equi sp. nov. isolated from horse faeces.</title>
        <authorList>
            <person name="Poppel M.T."/>
            <person name="Skiebe E."/>
            <person name="Laue M."/>
            <person name="Bergmann H."/>
            <person name="Ebersberger I."/>
            <person name="Garn T."/>
            <person name="Fruth A."/>
            <person name="Baumgardt S."/>
            <person name="Busse H.J."/>
            <person name="Wilharm G."/>
        </authorList>
    </citation>
    <scope>NUCLEOTIDE SEQUENCE [LARGE SCALE GENOMIC DNA]</scope>
    <source>
        <strain evidence="3 4">114</strain>
    </source>
</reference>
<feature type="domain" description="Filamentous haemagglutinin FhaB/tRNA nuclease CdiA-like TPS" evidence="2">
    <location>
        <begin position="41"/>
        <end position="161"/>
    </location>
</feature>
<proteinExistence type="predicted"/>
<keyword evidence="4" id="KW-1185">Reference proteome</keyword>